<dbReference type="CDD" id="cd00063">
    <property type="entry name" value="FN3"/>
    <property type="match status" value="2"/>
</dbReference>
<dbReference type="AlphaFoldDB" id="A0A553PCY7"/>
<evidence type="ECO:0000313" key="11">
    <source>
        <dbReference type="Proteomes" id="UP000318571"/>
    </source>
</evidence>
<reference evidence="10 11" key="1">
    <citation type="journal article" date="2018" name="Nat. Ecol. Evol.">
        <title>Genomic signatures of mitonuclear coevolution across populations of Tigriopus californicus.</title>
        <authorList>
            <person name="Barreto F.S."/>
            <person name="Watson E.T."/>
            <person name="Lima T.G."/>
            <person name="Willett C.S."/>
            <person name="Edmands S."/>
            <person name="Li W."/>
            <person name="Burton R.S."/>
        </authorList>
    </citation>
    <scope>NUCLEOTIDE SEQUENCE [LARGE SCALE GENOMIC DNA]</scope>
    <source>
        <strain evidence="10 11">San Diego</strain>
    </source>
</reference>
<dbReference type="SUPFAM" id="SSF49265">
    <property type="entry name" value="Fibronectin type III"/>
    <property type="match status" value="2"/>
</dbReference>
<protein>
    <recommendedName>
        <fullName evidence="9">Fibronectin type-III domain-containing protein</fullName>
    </recommendedName>
</protein>
<dbReference type="EMBL" id="VCGU01000005">
    <property type="protein sequence ID" value="TRY75551.1"/>
    <property type="molecule type" value="Genomic_DNA"/>
</dbReference>
<dbReference type="STRING" id="6832.A0A553PCY7"/>
<dbReference type="OMA" id="MTIREHE"/>
<evidence type="ECO:0000256" key="2">
    <source>
        <dbReference type="ARBA" id="ARBA00022475"/>
    </source>
</evidence>
<dbReference type="InterPro" id="IPR003961">
    <property type="entry name" value="FN3_dom"/>
</dbReference>
<feature type="transmembrane region" description="Helical" evidence="8">
    <location>
        <begin position="250"/>
        <end position="275"/>
    </location>
</feature>
<keyword evidence="7" id="KW-1015">Disulfide bond</keyword>
<sequence length="891" mass="100155">MSIEEIAKSWLLDPSWIKVFKHTFDVLEDYVSYVLVSVGAIALSVRLLTTLGTGDLMCILIGVRHNNETLEDLGPYAGGGTFGMINYAQTDQKCIREVFTPFMEYLPYLMLLQTLILIVVEKFTFKIPRIAQKVERFYANIVEQSLFGKDPDVAEDMTDPKTSTEAISRRRQRNEICVSLKRSSIIYSVYIGKNFVKVLLDIFFLAVDINYTRDATSSSAPCVIEIEDFPGIVDGPGLVHFQCRGKKLDFFMIALYTHVVLLCLHLLLSLGAIVWCFGFRSVSKLLTTIENTRKEWEPSLVSKQDGSDFLFLFDLLAHSCGIESTLRVLTHSDDTFYEICRPNMAPVQDLQLEEDKMKITWEPADIERWLHSGKQGAPISSSIEIDSYEVTIFPAETVNNSQTVSAANFKGKSTYSVWFYDLIGGKTEYVITIACMIGKSRMKGEKVVTTLMPYGAEKPRSGMLKSSGTDQVEIFWDPPKGDFTKYTLMIEKITDDTKDKDLAKEMLTDNHPIIRLNSGRSRETLPDGSAYFDKSNLRHMENLSAKLTEYTILGLDPGDKYRVQLGTKTGTVSTRQFIYDTVITRPSQVTGLLARDIKNNSCVIQWFSLEGHPCLKGFQIQVKTHDGKEFKSVAVPKSAKTFNVYGMSPSSDYDVSITALCVYQERRTQGDPTTIPVTTLADTVKNLRMENSTPNSIFVKWEAPTGVMNPQNAKYKITISSPELEFSQTTDLSGDKTQYNFSKLPDPEGSGHMFKIDVQASIMTIREHEVSSEPATLHCATLPHKPSGFKIGTRPFDIVFTKSPTPAVSSYKIKWKSIEEGSKPEETIVPSSQSEEQHFKLKGLSPNLVYKVNVYALVTLPSEVVLESKELHEKVILDEASKELKIFVDEV</sequence>
<evidence type="ECO:0000256" key="7">
    <source>
        <dbReference type="ARBA" id="ARBA00023157"/>
    </source>
</evidence>
<dbReference type="Gene3D" id="2.60.40.10">
    <property type="entry name" value="Immunoglobulins"/>
    <property type="match status" value="4"/>
</dbReference>
<dbReference type="PANTHER" id="PTHR46708">
    <property type="entry name" value="TENASCIN"/>
    <property type="match status" value="1"/>
</dbReference>
<dbReference type="InterPro" id="IPR021040">
    <property type="entry name" value="LRRC8_Pannexin-like"/>
</dbReference>
<keyword evidence="3 8" id="KW-0812">Transmembrane</keyword>
<accession>A0A553PCY7</accession>
<evidence type="ECO:0000256" key="8">
    <source>
        <dbReference type="SAM" id="Phobius"/>
    </source>
</evidence>
<dbReference type="InterPro" id="IPR050991">
    <property type="entry name" value="ECM_Regulatory_Proteins"/>
</dbReference>
<keyword evidence="11" id="KW-1185">Reference proteome</keyword>
<dbReference type="Pfam" id="PF12534">
    <property type="entry name" value="Pannexin_like"/>
    <property type="match status" value="1"/>
</dbReference>
<dbReference type="SMART" id="SM00060">
    <property type="entry name" value="FN3"/>
    <property type="match status" value="4"/>
</dbReference>
<keyword evidence="2" id="KW-1003">Cell membrane</keyword>
<keyword evidence="4" id="KW-0677">Repeat</keyword>
<dbReference type="PROSITE" id="PS50853">
    <property type="entry name" value="FN3"/>
    <property type="match status" value="1"/>
</dbReference>
<dbReference type="InterPro" id="IPR036116">
    <property type="entry name" value="FN3_sf"/>
</dbReference>
<name>A0A553PCY7_TIGCA</name>
<evidence type="ECO:0000313" key="10">
    <source>
        <dbReference type="EMBL" id="TRY75551.1"/>
    </source>
</evidence>
<evidence type="ECO:0000256" key="5">
    <source>
        <dbReference type="ARBA" id="ARBA00022989"/>
    </source>
</evidence>
<proteinExistence type="predicted"/>
<evidence type="ECO:0000256" key="3">
    <source>
        <dbReference type="ARBA" id="ARBA00022692"/>
    </source>
</evidence>
<dbReference type="PANTHER" id="PTHR46708:SF2">
    <property type="entry name" value="FIBRONECTIN TYPE-III DOMAIN-CONTAINING PROTEIN"/>
    <property type="match status" value="1"/>
</dbReference>
<feature type="transmembrane region" description="Helical" evidence="8">
    <location>
        <begin position="30"/>
        <end position="48"/>
    </location>
</feature>
<comment type="subcellular location">
    <subcellularLocation>
        <location evidence="1">Cell membrane</location>
    </subcellularLocation>
</comment>
<evidence type="ECO:0000256" key="1">
    <source>
        <dbReference type="ARBA" id="ARBA00004236"/>
    </source>
</evidence>
<dbReference type="OrthoDB" id="261433at2759"/>
<organism evidence="10 11">
    <name type="scientific">Tigriopus californicus</name>
    <name type="common">Marine copepod</name>
    <dbReference type="NCBI Taxonomy" id="6832"/>
    <lineage>
        <taxon>Eukaryota</taxon>
        <taxon>Metazoa</taxon>
        <taxon>Ecdysozoa</taxon>
        <taxon>Arthropoda</taxon>
        <taxon>Crustacea</taxon>
        <taxon>Multicrustacea</taxon>
        <taxon>Hexanauplia</taxon>
        <taxon>Copepoda</taxon>
        <taxon>Harpacticoida</taxon>
        <taxon>Harpacticidae</taxon>
        <taxon>Tigriopus</taxon>
    </lineage>
</organism>
<feature type="transmembrane region" description="Helical" evidence="8">
    <location>
        <begin position="105"/>
        <end position="125"/>
    </location>
</feature>
<keyword evidence="5 8" id="KW-1133">Transmembrane helix</keyword>
<evidence type="ECO:0000259" key="9">
    <source>
        <dbReference type="PROSITE" id="PS50853"/>
    </source>
</evidence>
<feature type="domain" description="Fibronectin type-III" evidence="9">
    <location>
        <begin position="585"/>
        <end position="683"/>
    </location>
</feature>
<dbReference type="GO" id="GO:0005886">
    <property type="term" value="C:plasma membrane"/>
    <property type="evidence" value="ECO:0007669"/>
    <property type="project" value="UniProtKB-SubCell"/>
</dbReference>
<evidence type="ECO:0000256" key="6">
    <source>
        <dbReference type="ARBA" id="ARBA00023136"/>
    </source>
</evidence>
<dbReference type="Proteomes" id="UP000318571">
    <property type="component" value="Chromosome 2"/>
</dbReference>
<evidence type="ECO:0000256" key="4">
    <source>
        <dbReference type="ARBA" id="ARBA00022737"/>
    </source>
</evidence>
<gene>
    <name evidence="10" type="ORF">TCAL_06384</name>
</gene>
<dbReference type="InterPro" id="IPR013783">
    <property type="entry name" value="Ig-like_fold"/>
</dbReference>
<keyword evidence="6 8" id="KW-0472">Membrane</keyword>
<comment type="caution">
    <text evidence="10">The sequence shown here is derived from an EMBL/GenBank/DDBJ whole genome shotgun (WGS) entry which is preliminary data.</text>
</comment>